<evidence type="ECO:0008006" key="7">
    <source>
        <dbReference type="Google" id="ProtNLM"/>
    </source>
</evidence>
<dbReference type="Proteomes" id="UP000077927">
    <property type="component" value="Chromosome 1"/>
</dbReference>
<dbReference type="RefSeq" id="WP_021194728.1">
    <property type="nucleotide sequence ID" value="NZ_CP012605.1"/>
</dbReference>
<dbReference type="GO" id="GO:0043720">
    <property type="term" value="F:3-keto-5-aminohexanoate cleavage activity"/>
    <property type="evidence" value="ECO:0007669"/>
    <property type="project" value="InterPro"/>
</dbReference>
<sequence>MNNATILTCAVTGNLTKPEQTPHLPITPNHIADECLAAAEAGAAAVHIHVRDPKTGAPSMELDLYEQVVSAIRRHNPELIINLTTGPGGRYVPSDENPSIAGPGTTLLPPERRVEHIAALKPDICSLDLNTMNSGDQVVMNTPKNVARMARIIQEAGSVPELECFDSGDLVLANKLISDGALDGPGLYTFVMGVRYALPFSPEAVAFARSLLPAGAQWSAFAIGRQAFQAVAQSFLMGGNVRIGLEDTVYLDRGVLAPNNAALVHKARRIVEDLGGQLASPAEARRRWNLAPTNRR</sequence>
<reference evidence="5 6" key="1">
    <citation type="submission" date="2015-09" db="EMBL/GenBank/DDBJ databases">
        <authorList>
            <person name="Xu Y."/>
            <person name="Nagy A."/>
            <person name="Liu N.T."/>
            <person name="Nou X."/>
        </authorList>
    </citation>
    <scope>NUCLEOTIDE SEQUENCE [LARGE SCALE GENOMIC DNA]</scope>
    <source>
        <strain evidence="5 6">FC1138</strain>
    </source>
</reference>
<dbReference type="EMBL" id="CP012605">
    <property type="protein sequence ID" value="ANH72688.1"/>
    <property type="molecule type" value="Genomic_DNA"/>
</dbReference>
<evidence type="ECO:0000313" key="6">
    <source>
        <dbReference type="Proteomes" id="UP000077927"/>
    </source>
</evidence>
<accession>A0AAC9BEE8</accession>
<dbReference type="AlphaFoldDB" id="A0AAC9BEE8"/>
<evidence type="ECO:0000256" key="1">
    <source>
        <dbReference type="ARBA" id="ARBA00001947"/>
    </source>
</evidence>
<dbReference type="InterPro" id="IPR013785">
    <property type="entry name" value="Aldolase_TIM"/>
</dbReference>
<evidence type="ECO:0000313" key="5">
    <source>
        <dbReference type="EMBL" id="ANH72688.1"/>
    </source>
</evidence>
<dbReference type="Gene3D" id="3.20.20.70">
    <property type="entry name" value="Aldolase class I"/>
    <property type="match status" value="1"/>
</dbReference>
<proteinExistence type="predicted"/>
<comment type="cofactor">
    <cofactor evidence="1">
        <name>Zn(2+)</name>
        <dbReference type="ChEBI" id="CHEBI:29105"/>
    </cofactor>
</comment>
<keyword evidence="3" id="KW-0479">Metal-binding</keyword>
<gene>
    <name evidence="5" type="ORF">ACS15_1438</name>
</gene>
<protein>
    <recommendedName>
        <fullName evidence="7">NADPH:quinone reductase</fullName>
    </recommendedName>
</protein>
<dbReference type="InterPro" id="IPR008567">
    <property type="entry name" value="BKACE"/>
</dbReference>
<keyword evidence="2" id="KW-0808">Transferase</keyword>
<dbReference type="GO" id="GO:0046872">
    <property type="term" value="F:metal ion binding"/>
    <property type="evidence" value="ECO:0007669"/>
    <property type="project" value="UniProtKB-KW"/>
</dbReference>
<keyword evidence="4" id="KW-0862">Zinc</keyword>
<name>A0AAC9BEE8_9RALS</name>
<evidence type="ECO:0000256" key="3">
    <source>
        <dbReference type="ARBA" id="ARBA00022723"/>
    </source>
</evidence>
<dbReference type="KEGG" id="rin:ACS15_1438"/>
<evidence type="ECO:0000256" key="4">
    <source>
        <dbReference type="ARBA" id="ARBA00022833"/>
    </source>
</evidence>
<organism evidence="5 6">
    <name type="scientific">Ralstonia insidiosa</name>
    <dbReference type="NCBI Taxonomy" id="190721"/>
    <lineage>
        <taxon>Bacteria</taxon>
        <taxon>Pseudomonadati</taxon>
        <taxon>Pseudomonadota</taxon>
        <taxon>Betaproteobacteria</taxon>
        <taxon>Burkholderiales</taxon>
        <taxon>Burkholderiaceae</taxon>
        <taxon>Ralstonia</taxon>
    </lineage>
</organism>
<dbReference type="PANTHER" id="PTHR37418">
    <property type="entry name" value="3-KETO-5-AMINOHEXANOATE CLEAVAGE ENZYME-RELATED"/>
    <property type="match status" value="1"/>
</dbReference>
<dbReference type="PANTHER" id="PTHR37418:SF2">
    <property type="entry name" value="3-KETO-5-AMINOHEXANOATE CLEAVAGE ENZYME"/>
    <property type="match status" value="1"/>
</dbReference>
<dbReference type="Pfam" id="PF05853">
    <property type="entry name" value="BKACE"/>
    <property type="match status" value="1"/>
</dbReference>
<evidence type="ECO:0000256" key="2">
    <source>
        <dbReference type="ARBA" id="ARBA00022679"/>
    </source>
</evidence>